<organism evidence="1 2">
    <name type="scientific">Actinoplanes oblitus</name>
    <dbReference type="NCBI Taxonomy" id="3040509"/>
    <lineage>
        <taxon>Bacteria</taxon>
        <taxon>Bacillati</taxon>
        <taxon>Actinomycetota</taxon>
        <taxon>Actinomycetes</taxon>
        <taxon>Micromonosporales</taxon>
        <taxon>Micromonosporaceae</taxon>
        <taxon>Actinoplanes</taxon>
    </lineage>
</organism>
<evidence type="ECO:0000313" key="2">
    <source>
        <dbReference type="Proteomes" id="UP001240150"/>
    </source>
</evidence>
<reference evidence="1 2" key="1">
    <citation type="submission" date="2023-06" db="EMBL/GenBank/DDBJ databases">
        <authorList>
            <person name="Yushchuk O."/>
            <person name="Binda E."/>
            <person name="Ruckert-Reed C."/>
            <person name="Fedorenko V."/>
            <person name="Kalinowski J."/>
            <person name="Marinelli F."/>
        </authorList>
    </citation>
    <scope>NUCLEOTIDE SEQUENCE [LARGE SCALE GENOMIC DNA]</scope>
    <source>
        <strain evidence="1 2">NRRL 3884</strain>
    </source>
</reference>
<dbReference type="Gene3D" id="1.20.120.450">
    <property type="entry name" value="dinb family like domain"/>
    <property type="match status" value="1"/>
</dbReference>
<evidence type="ECO:0000313" key="1">
    <source>
        <dbReference type="EMBL" id="WIM96300.1"/>
    </source>
</evidence>
<dbReference type="InterPro" id="IPR034660">
    <property type="entry name" value="DinB/YfiT-like"/>
</dbReference>
<keyword evidence="2" id="KW-1185">Reference proteome</keyword>
<dbReference type="Proteomes" id="UP001240150">
    <property type="component" value="Chromosome"/>
</dbReference>
<dbReference type="RefSeq" id="WP_284917586.1">
    <property type="nucleotide sequence ID" value="NZ_CP126980.1"/>
</dbReference>
<protein>
    <submittedName>
        <fullName evidence="1">DinB family protein</fullName>
    </submittedName>
</protein>
<dbReference type="Pfam" id="PF04978">
    <property type="entry name" value="MST"/>
    <property type="match status" value="1"/>
</dbReference>
<dbReference type="EMBL" id="CP126980">
    <property type="protein sequence ID" value="WIM96300.1"/>
    <property type="molecule type" value="Genomic_DNA"/>
</dbReference>
<sequence>MPGQVGPISNEQEGLLAYLAQMRYQLRLTAYGLTPEQLRATPSASTLSVGGLIKHCAATEEGWIATVRGSDQKPDFAKYQENFALAEGETIDELFARYDRIAEETEKTVTELDDLGHRIPVDKSVPWNRPDLDHFTLRWILLHLIQETARHTGHADIVRESIDGATAFPLMAAAEGWPDTPWLKAWVAPHDRA</sequence>
<dbReference type="InterPro" id="IPR007061">
    <property type="entry name" value="MST-like"/>
</dbReference>
<dbReference type="SUPFAM" id="SSF109854">
    <property type="entry name" value="DinB/YfiT-like putative metalloenzymes"/>
    <property type="match status" value="1"/>
</dbReference>
<accession>A0ABY8WKN2</accession>
<gene>
    <name evidence="1" type="ORF">ACTOB_008489</name>
</gene>
<name>A0ABY8WKN2_9ACTN</name>
<proteinExistence type="predicted"/>